<reference evidence="2" key="1">
    <citation type="journal article" date="2024" name="IScience">
        <title>Strigolactones Initiate the Formation of Haustorium-like Structures in Castilleja.</title>
        <authorList>
            <person name="Buerger M."/>
            <person name="Peterson D."/>
            <person name="Chory J."/>
        </authorList>
    </citation>
    <scope>NUCLEOTIDE SEQUENCE [LARGE SCALE GENOMIC DNA]</scope>
</reference>
<keyword evidence="2" id="KW-1185">Reference proteome</keyword>
<gene>
    <name evidence="1" type="ORF">CASFOL_003350</name>
</gene>
<dbReference type="AlphaFoldDB" id="A0ABD3EHD3"/>
<protein>
    <submittedName>
        <fullName evidence="1">Uncharacterized protein</fullName>
    </submittedName>
</protein>
<comment type="caution">
    <text evidence="1">The sequence shown here is derived from an EMBL/GenBank/DDBJ whole genome shotgun (WGS) entry which is preliminary data.</text>
</comment>
<evidence type="ECO:0000313" key="2">
    <source>
        <dbReference type="Proteomes" id="UP001632038"/>
    </source>
</evidence>
<sequence>MPLSLLLMIGQTRKGAGNKMINNVQDRIRVIILFVEIMSAAKANLGTSERVSEDLKKFVDQLNLLDHIRDCVLFHPESDFSKACKCDQCRPKIARLMQFEKDIQAKKRLLQKYNSETNDKEELCSGISDCADLTKQLFDLLQKKLEAVYEELGVPWRVDNSSSAAKLGNIDEKIRQILIERGLCGEPDEKDPNLHYPNDLDVLNKIRIG</sequence>
<name>A0ABD3EHD3_9LAMI</name>
<dbReference type="EMBL" id="JAVIJP010000005">
    <property type="protein sequence ID" value="KAL3653669.1"/>
    <property type="molecule type" value="Genomic_DNA"/>
</dbReference>
<organism evidence="1 2">
    <name type="scientific">Castilleja foliolosa</name>
    <dbReference type="NCBI Taxonomy" id="1961234"/>
    <lineage>
        <taxon>Eukaryota</taxon>
        <taxon>Viridiplantae</taxon>
        <taxon>Streptophyta</taxon>
        <taxon>Embryophyta</taxon>
        <taxon>Tracheophyta</taxon>
        <taxon>Spermatophyta</taxon>
        <taxon>Magnoliopsida</taxon>
        <taxon>eudicotyledons</taxon>
        <taxon>Gunneridae</taxon>
        <taxon>Pentapetalae</taxon>
        <taxon>asterids</taxon>
        <taxon>lamiids</taxon>
        <taxon>Lamiales</taxon>
        <taxon>Orobanchaceae</taxon>
        <taxon>Pedicularideae</taxon>
        <taxon>Castillejinae</taxon>
        <taxon>Castilleja</taxon>
    </lineage>
</organism>
<proteinExistence type="predicted"/>
<evidence type="ECO:0000313" key="1">
    <source>
        <dbReference type="EMBL" id="KAL3653669.1"/>
    </source>
</evidence>
<accession>A0ABD3EHD3</accession>
<dbReference type="Proteomes" id="UP001632038">
    <property type="component" value="Unassembled WGS sequence"/>
</dbReference>